<evidence type="ECO:0000313" key="1">
    <source>
        <dbReference type="EMBL" id="KAJ5486667.1"/>
    </source>
</evidence>
<comment type="caution">
    <text evidence="1">The sequence shown here is derived from an EMBL/GenBank/DDBJ whole genome shotgun (WGS) entry which is preliminary data.</text>
</comment>
<organism evidence="1 2">
    <name type="scientific">Penicillium desertorum</name>
    <dbReference type="NCBI Taxonomy" id="1303715"/>
    <lineage>
        <taxon>Eukaryota</taxon>
        <taxon>Fungi</taxon>
        <taxon>Dikarya</taxon>
        <taxon>Ascomycota</taxon>
        <taxon>Pezizomycotina</taxon>
        <taxon>Eurotiomycetes</taxon>
        <taxon>Eurotiomycetidae</taxon>
        <taxon>Eurotiales</taxon>
        <taxon>Aspergillaceae</taxon>
        <taxon>Penicillium</taxon>
    </lineage>
</organism>
<reference evidence="1" key="2">
    <citation type="journal article" date="2023" name="IMA Fungus">
        <title>Comparative genomic study of the Penicillium genus elucidates a diverse pangenome and 15 lateral gene transfer events.</title>
        <authorList>
            <person name="Petersen C."/>
            <person name="Sorensen T."/>
            <person name="Nielsen M.R."/>
            <person name="Sondergaard T.E."/>
            <person name="Sorensen J.L."/>
            <person name="Fitzpatrick D.A."/>
            <person name="Frisvad J.C."/>
            <person name="Nielsen K.L."/>
        </authorList>
    </citation>
    <scope>NUCLEOTIDE SEQUENCE</scope>
    <source>
        <strain evidence="1">IBT 17660</strain>
    </source>
</reference>
<protein>
    <submittedName>
        <fullName evidence="1">Uncharacterized protein</fullName>
    </submittedName>
</protein>
<keyword evidence="2" id="KW-1185">Reference proteome</keyword>
<dbReference type="AlphaFoldDB" id="A0A9W9X9C0"/>
<evidence type="ECO:0000313" key="2">
    <source>
        <dbReference type="Proteomes" id="UP001147760"/>
    </source>
</evidence>
<sequence>MESNCPPVKKAPARHGRGGAYFEVVNVVRDLVKVYEMGLDGSDRFSRPTRLMLLTRVLRDPETF</sequence>
<name>A0A9W9X9C0_9EURO</name>
<dbReference type="EMBL" id="JAPWDO010000001">
    <property type="protein sequence ID" value="KAJ5486667.1"/>
    <property type="molecule type" value="Genomic_DNA"/>
</dbReference>
<gene>
    <name evidence="1" type="ORF">N7530_000967</name>
</gene>
<dbReference type="Proteomes" id="UP001147760">
    <property type="component" value="Unassembled WGS sequence"/>
</dbReference>
<proteinExistence type="predicted"/>
<accession>A0A9W9X9C0</accession>
<reference evidence="1" key="1">
    <citation type="submission" date="2022-12" db="EMBL/GenBank/DDBJ databases">
        <authorList>
            <person name="Petersen C."/>
        </authorList>
    </citation>
    <scope>NUCLEOTIDE SEQUENCE</scope>
    <source>
        <strain evidence="1">IBT 17660</strain>
    </source>
</reference>